<organism evidence="2 3">
    <name type="scientific">Natronorubrum aibiense</name>
    <dbReference type="NCBI Taxonomy" id="348826"/>
    <lineage>
        <taxon>Archaea</taxon>
        <taxon>Methanobacteriati</taxon>
        <taxon>Methanobacteriota</taxon>
        <taxon>Stenosarchaea group</taxon>
        <taxon>Halobacteria</taxon>
        <taxon>Halobacteriales</taxon>
        <taxon>Natrialbaceae</taxon>
        <taxon>Natronorubrum</taxon>
    </lineage>
</organism>
<protein>
    <submittedName>
        <fullName evidence="2">Redoxin family protein</fullName>
    </submittedName>
</protein>
<dbReference type="InterPro" id="IPR050553">
    <property type="entry name" value="Thioredoxin_ResA/DsbE_sf"/>
</dbReference>
<dbReference type="GeneID" id="42303530"/>
<dbReference type="CDD" id="cd02966">
    <property type="entry name" value="TlpA_like_family"/>
    <property type="match status" value="1"/>
</dbReference>
<dbReference type="AlphaFoldDB" id="A0A5P9PA32"/>
<dbReference type="InterPro" id="IPR013766">
    <property type="entry name" value="Thioredoxin_domain"/>
</dbReference>
<geneLocation type="plasmid" evidence="2 3">
    <name>unnamed3</name>
</geneLocation>
<dbReference type="GO" id="GO:0016491">
    <property type="term" value="F:oxidoreductase activity"/>
    <property type="evidence" value="ECO:0007669"/>
    <property type="project" value="InterPro"/>
</dbReference>
<dbReference type="OrthoDB" id="115386at2157"/>
<dbReference type="InterPro" id="IPR019546">
    <property type="entry name" value="TAT_signal_bac_arc"/>
</dbReference>
<accession>A0A5P9PA32</accession>
<dbReference type="InterPro" id="IPR013740">
    <property type="entry name" value="Redoxin"/>
</dbReference>
<proteinExistence type="predicted"/>
<dbReference type="SUPFAM" id="SSF52833">
    <property type="entry name" value="Thioredoxin-like"/>
    <property type="match status" value="1"/>
</dbReference>
<dbReference type="Pfam" id="PF08534">
    <property type="entry name" value="Redoxin"/>
    <property type="match status" value="1"/>
</dbReference>
<keyword evidence="3" id="KW-1185">Reference proteome</keyword>
<dbReference type="PANTHER" id="PTHR42852:SF17">
    <property type="entry name" value="THIOREDOXIN-LIKE PROTEIN HI_1115"/>
    <property type="match status" value="1"/>
</dbReference>
<reference evidence="2 3" key="1">
    <citation type="journal article" date="2007" name="Int. J. Syst. Evol. Microbiol.">
        <title>Natronorubrum sulfidifaciens sp. nov., an extremely haloalkaliphilic archaeon isolated from Aiding salt lake in Xin-Jiang, China.</title>
        <authorList>
            <person name="Cui H.L."/>
            <person name="Tohty D."/>
            <person name="Liu H.C."/>
            <person name="Liu S.J."/>
            <person name="Oren A."/>
            <person name="Zhou P.J."/>
        </authorList>
    </citation>
    <scope>NUCLEOTIDE SEQUENCE [LARGE SCALE GENOMIC DNA]</scope>
    <source>
        <strain evidence="2 3">7-3</strain>
        <plasmid evidence="2">unnamed3</plasmid>
    </source>
</reference>
<dbReference type="PROSITE" id="PS51352">
    <property type="entry name" value="THIOREDOXIN_2"/>
    <property type="match status" value="1"/>
</dbReference>
<gene>
    <name evidence="2" type="ORF">GCU68_20935</name>
</gene>
<dbReference type="RefSeq" id="WP_152944547.1">
    <property type="nucleotide sequence ID" value="NZ_CP045491.1"/>
</dbReference>
<sequence length="193" mass="20225">MRRRDFLAGVGSVGVVAGAGAVAVYGVPSPESLRDGGSEGETYEPLEIETIEAPGSEAGSVLIPDPDRPTFIDFFGTWCAPCIEQMPALAEANQRIGDEVLFCSVTSEDVGEDGALTEADLVEWWEENDGNWTIGLDPTAELTANYLQGGYPSAVAIDASGRVQWGDSGVKTADELVGGIEQAIEAGDGDELL</sequence>
<dbReference type="Proteomes" id="UP000326170">
    <property type="component" value="Plasmid unnamed3"/>
</dbReference>
<evidence type="ECO:0000259" key="1">
    <source>
        <dbReference type="PROSITE" id="PS51352"/>
    </source>
</evidence>
<feature type="domain" description="Thioredoxin" evidence="1">
    <location>
        <begin position="23"/>
        <end position="185"/>
    </location>
</feature>
<evidence type="ECO:0000313" key="3">
    <source>
        <dbReference type="Proteomes" id="UP000326170"/>
    </source>
</evidence>
<dbReference type="KEGG" id="nas:GCU68_20935"/>
<dbReference type="NCBIfam" id="TIGR01409">
    <property type="entry name" value="TAT_signal_seq"/>
    <property type="match status" value="1"/>
</dbReference>
<name>A0A5P9PA32_9EURY</name>
<dbReference type="EMBL" id="CP045491">
    <property type="protein sequence ID" value="QFU84988.1"/>
    <property type="molecule type" value="Genomic_DNA"/>
</dbReference>
<evidence type="ECO:0000313" key="2">
    <source>
        <dbReference type="EMBL" id="QFU84988.1"/>
    </source>
</evidence>
<keyword evidence="2" id="KW-0614">Plasmid</keyword>
<dbReference type="PANTHER" id="PTHR42852">
    <property type="entry name" value="THIOL:DISULFIDE INTERCHANGE PROTEIN DSBE"/>
    <property type="match status" value="1"/>
</dbReference>
<dbReference type="Gene3D" id="3.40.30.10">
    <property type="entry name" value="Glutaredoxin"/>
    <property type="match status" value="1"/>
</dbReference>
<dbReference type="InterPro" id="IPR036249">
    <property type="entry name" value="Thioredoxin-like_sf"/>
</dbReference>